<feature type="region of interest" description="Disordered" evidence="1">
    <location>
        <begin position="1"/>
        <end position="24"/>
    </location>
</feature>
<evidence type="ECO:0000313" key="3">
    <source>
        <dbReference type="Proteomes" id="UP000298860"/>
    </source>
</evidence>
<dbReference type="Proteomes" id="UP000298860">
    <property type="component" value="Unassembled WGS sequence"/>
</dbReference>
<organism evidence="2 3">
    <name type="scientific">Gandjariella thermophila</name>
    <dbReference type="NCBI Taxonomy" id="1931992"/>
    <lineage>
        <taxon>Bacteria</taxon>
        <taxon>Bacillati</taxon>
        <taxon>Actinomycetota</taxon>
        <taxon>Actinomycetes</taxon>
        <taxon>Pseudonocardiales</taxon>
        <taxon>Pseudonocardiaceae</taxon>
        <taxon>Gandjariella</taxon>
    </lineage>
</organism>
<name>A0A4D4JHP2_9PSEU</name>
<accession>A0A4D4JHP2</accession>
<evidence type="ECO:0000313" key="2">
    <source>
        <dbReference type="EMBL" id="GDY33916.1"/>
    </source>
</evidence>
<reference evidence="3" key="1">
    <citation type="submission" date="2019-04" db="EMBL/GenBank/DDBJ databases">
        <title>Draft genome sequence of Pseudonocardiaceae bacterium SL3-2-4.</title>
        <authorList>
            <person name="Ningsih F."/>
            <person name="Yokota A."/>
            <person name="Sakai Y."/>
            <person name="Nanatani K."/>
            <person name="Yabe S."/>
            <person name="Oetari A."/>
            <person name="Sjamsuridzal W."/>
        </authorList>
    </citation>
    <scope>NUCLEOTIDE SEQUENCE [LARGE SCALE GENOMIC DNA]</scope>
    <source>
        <strain evidence="3">SL3-2-4</strain>
    </source>
</reference>
<proteinExistence type="predicted"/>
<comment type="caution">
    <text evidence="2">The sequence shown here is derived from an EMBL/GenBank/DDBJ whole genome shotgun (WGS) entry which is preliminary data.</text>
</comment>
<sequence>MAAGARAMGDPKRPATRDAVAGRKAVDDLRAVPVGRIRRSSRVQRDAAAAGARHEQGVNRVGAEAFQQAAQERVVDAAHQRRGTLGWTSSPSRSASTA</sequence>
<feature type="compositionally biased region" description="Basic and acidic residues" evidence="1">
    <location>
        <begin position="9"/>
        <end position="24"/>
    </location>
</feature>
<keyword evidence="3" id="KW-1185">Reference proteome</keyword>
<dbReference type="AlphaFoldDB" id="A0A4D4JHP2"/>
<feature type="region of interest" description="Disordered" evidence="1">
    <location>
        <begin position="39"/>
        <end position="59"/>
    </location>
</feature>
<protein>
    <submittedName>
        <fullName evidence="2">Uncharacterized protein</fullName>
    </submittedName>
</protein>
<gene>
    <name evidence="2" type="ORF">GTS_55490</name>
</gene>
<evidence type="ECO:0000256" key="1">
    <source>
        <dbReference type="SAM" id="MobiDB-lite"/>
    </source>
</evidence>
<dbReference type="EMBL" id="BJFL01000066">
    <property type="protein sequence ID" value="GDY33916.1"/>
    <property type="molecule type" value="Genomic_DNA"/>
</dbReference>